<evidence type="ECO:0000313" key="2">
    <source>
        <dbReference type="Proteomes" id="UP000827872"/>
    </source>
</evidence>
<dbReference type="Proteomes" id="UP000827872">
    <property type="component" value="Linkage Group LG03"/>
</dbReference>
<proteinExistence type="predicted"/>
<gene>
    <name evidence="1" type="ORF">K3G42_019751</name>
</gene>
<dbReference type="EMBL" id="CM037616">
    <property type="protein sequence ID" value="KAH7992129.1"/>
    <property type="molecule type" value="Genomic_DNA"/>
</dbReference>
<organism evidence="1 2">
    <name type="scientific">Sphaerodactylus townsendi</name>
    <dbReference type="NCBI Taxonomy" id="933632"/>
    <lineage>
        <taxon>Eukaryota</taxon>
        <taxon>Metazoa</taxon>
        <taxon>Chordata</taxon>
        <taxon>Craniata</taxon>
        <taxon>Vertebrata</taxon>
        <taxon>Euteleostomi</taxon>
        <taxon>Lepidosauria</taxon>
        <taxon>Squamata</taxon>
        <taxon>Bifurcata</taxon>
        <taxon>Gekkota</taxon>
        <taxon>Sphaerodactylidae</taxon>
        <taxon>Sphaerodactylus</taxon>
    </lineage>
</organism>
<name>A0ACB8EHN0_9SAUR</name>
<keyword evidence="2" id="KW-1185">Reference proteome</keyword>
<evidence type="ECO:0000313" key="1">
    <source>
        <dbReference type="EMBL" id="KAH7992129.1"/>
    </source>
</evidence>
<reference evidence="1" key="1">
    <citation type="submission" date="2021-08" db="EMBL/GenBank/DDBJ databases">
        <title>The first chromosome-level gecko genome reveals the dynamic sex chromosomes of Neotropical dwarf geckos (Sphaerodactylidae: Sphaerodactylus).</title>
        <authorList>
            <person name="Pinto B.J."/>
            <person name="Keating S.E."/>
            <person name="Gamble T."/>
        </authorList>
    </citation>
    <scope>NUCLEOTIDE SEQUENCE</scope>
    <source>
        <strain evidence="1">TG3544</strain>
    </source>
</reference>
<comment type="caution">
    <text evidence="1">The sequence shown here is derived from an EMBL/GenBank/DDBJ whole genome shotgun (WGS) entry which is preliminary data.</text>
</comment>
<accession>A0ACB8EHN0</accession>
<protein>
    <submittedName>
        <fullName evidence="1">Uncharacterized protein</fullName>
    </submittedName>
</protein>
<sequence>MNINTLKVYEDEIQSLEKEIQLLTEEYECHQHGTAKKAMNTIKRKFQEDPKCYYSSPDLKTQLALLESDFSFLMNFTDIQFKNYSRKLLEKSEIKTVYNYRLSGICQSVPFQLEFRLTEENQNNKNDYVVVTDLNIIIESEESSNLSKLVSR</sequence>